<organism evidence="1 2">
    <name type="scientific">Eikenella longinqua</name>
    <dbReference type="NCBI Taxonomy" id="1795827"/>
    <lineage>
        <taxon>Bacteria</taxon>
        <taxon>Pseudomonadati</taxon>
        <taxon>Pseudomonadota</taxon>
        <taxon>Betaproteobacteria</taxon>
        <taxon>Neisseriales</taxon>
        <taxon>Neisseriaceae</taxon>
        <taxon>Eikenella</taxon>
    </lineage>
</organism>
<dbReference type="STRING" id="1795827.A7P95_03460"/>
<dbReference type="InterPro" id="IPR027375">
    <property type="entry name" value="DKNYY"/>
</dbReference>
<dbReference type="OrthoDB" id="6046429at2"/>
<sequence length="296" mass="34542">MPKPAAQKPPFIGHNINPHDLDWDIGTDPRFYLADTQEIAGYWTNGKQVFYRYRPIKKANPETFIYFNSLFAQDDKHCYIMWRKLKGAKPDHFHVLNECYATDYQAIWATNRRLELADGQTFEVCDQGLAKFDFSHNWDWHREFTDGIKRIVLTPVPAGYAKDSRQVYYNFDGRIKILPKADPATFVSMNDGIFAKDERHVFHEARILPGANPATWQKLTHDYSKDDKRIYYQNKPLKAADHDTFQVVQLTRPQGYDWAYGKDKNQYYCNGEAMTEAEAWESADTFASILAPNVFR</sequence>
<evidence type="ECO:0008006" key="3">
    <source>
        <dbReference type="Google" id="ProtNLM"/>
    </source>
</evidence>
<reference evidence="2" key="1">
    <citation type="submission" date="2016-05" db="EMBL/GenBank/DDBJ databases">
        <title>Draft genome of Corynebacterium afermentans subsp. afermentans LCDC 88199T.</title>
        <authorList>
            <person name="Bernier A.-M."/>
            <person name="Bernard K."/>
        </authorList>
    </citation>
    <scope>NUCLEOTIDE SEQUENCE [LARGE SCALE GENOMIC DNA]</scope>
    <source>
        <strain evidence="2">NML02-A-017</strain>
    </source>
</reference>
<dbReference type="Proteomes" id="UP000077885">
    <property type="component" value="Unassembled WGS sequence"/>
</dbReference>
<dbReference type="Pfam" id="PF13644">
    <property type="entry name" value="DKNYY"/>
    <property type="match status" value="1"/>
</dbReference>
<dbReference type="AlphaFoldDB" id="A0A1A9RYM6"/>
<proteinExistence type="predicted"/>
<dbReference type="RefSeq" id="WP_067591219.1">
    <property type="nucleotide sequence ID" value="NZ_LXSL01000014.1"/>
</dbReference>
<name>A0A1A9RYM6_9NEIS</name>
<protein>
    <recommendedName>
        <fullName evidence="3">DKNYY family protein</fullName>
    </recommendedName>
</protein>
<dbReference type="EMBL" id="LXSL01000014">
    <property type="protein sequence ID" value="OAM29283.1"/>
    <property type="molecule type" value="Genomic_DNA"/>
</dbReference>
<accession>A0A1A9RYM6</accession>
<keyword evidence="2" id="KW-1185">Reference proteome</keyword>
<evidence type="ECO:0000313" key="1">
    <source>
        <dbReference type="EMBL" id="OAM29283.1"/>
    </source>
</evidence>
<gene>
    <name evidence="1" type="ORF">A7P95_03460</name>
</gene>
<comment type="caution">
    <text evidence="1">The sequence shown here is derived from an EMBL/GenBank/DDBJ whole genome shotgun (WGS) entry which is preliminary data.</text>
</comment>
<evidence type="ECO:0000313" key="2">
    <source>
        <dbReference type="Proteomes" id="UP000077885"/>
    </source>
</evidence>